<keyword evidence="10" id="KW-0732">Signal</keyword>
<keyword evidence="7 8" id="KW-0998">Cell outer membrane</keyword>
<dbReference type="Gene3D" id="2.170.130.10">
    <property type="entry name" value="TonB-dependent receptor, plug domain"/>
    <property type="match status" value="1"/>
</dbReference>
<dbReference type="Pfam" id="PF07715">
    <property type="entry name" value="Plug"/>
    <property type="match status" value="1"/>
</dbReference>
<dbReference type="SUPFAM" id="SSF56935">
    <property type="entry name" value="Porins"/>
    <property type="match status" value="1"/>
</dbReference>
<dbReference type="Pfam" id="PF00593">
    <property type="entry name" value="TonB_dep_Rec_b-barrel"/>
    <property type="match status" value="1"/>
</dbReference>
<dbReference type="InterPro" id="IPR039426">
    <property type="entry name" value="TonB-dep_rcpt-like"/>
</dbReference>
<accession>A0A829YJ51</accession>
<keyword evidence="14" id="KW-1185">Reference proteome</keyword>
<evidence type="ECO:0000256" key="8">
    <source>
        <dbReference type="PROSITE-ProRule" id="PRU01360"/>
    </source>
</evidence>
<reference evidence="14" key="1">
    <citation type="submission" date="2020-01" db="EMBL/GenBank/DDBJ databases">
        <title>'Steroidobacter agaridevorans' sp. nov., agar-degrading bacteria isolated from rhizosphere soils.</title>
        <authorList>
            <person name="Ikenaga M."/>
            <person name="Kataoka M."/>
            <person name="Murouchi A."/>
            <person name="Katsuragi S."/>
            <person name="Sakai M."/>
        </authorList>
    </citation>
    <scope>NUCLEOTIDE SEQUENCE [LARGE SCALE GENOMIC DNA]</scope>
    <source>
        <strain evidence="14">YU21-B</strain>
    </source>
</reference>
<dbReference type="AlphaFoldDB" id="A0A829YJ51"/>
<keyword evidence="13" id="KW-0675">Receptor</keyword>
<protein>
    <submittedName>
        <fullName evidence="13">TonB-dependent receptor</fullName>
    </submittedName>
</protein>
<dbReference type="Proteomes" id="UP000445000">
    <property type="component" value="Unassembled WGS sequence"/>
</dbReference>
<evidence type="ECO:0000256" key="1">
    <source>
        <dbReference type="ARBA" id="ARBA00004571"/>
    </source>
</evidence>
<evidence type="ECO:0000256" key="3">
    <source>
        <dbReference type="ARBA" id="ARBA00022452"/>
    </source>
</evidence>
<sequence>MDRRIAAMLMAGGAGLVSTLSYAQAENEPALEEVTVTGSRVITNGDDSPTPVTVVSTEEVLAAQPGTLADALNILPVFSGSRGSGSNPTSTGTVSAGNASANQLNLRNVGAIRTLVLLDGLRVPPTLINGIVDVDLIPQMLVQRVDTVTGGVSAVYGSDAISGVVNYILNKKFEGVETRINGGVSDYGDADKYNAAIAAGTSLFDGRGHIEASYEYRKEEGILFRSDRPYMNLVGVAGSVPGAGAPGSATNPYEMYSNVRQAQYPFGGLIRNGVYANRTFSTDGVLTPFAAGTATGTNGLQIGGEGGYYDSSLLAPMEGHQYFGRFQYDFTDSLQGYVQIAGNMKTNEVYGEYLQYDRNFSAQNAFLSPEYQAAMQAAGQATFRMTGLLQNGPRFESDSESDQRVYTAGLKGSLGEYDWGVSYVFGTTELETTLSNNINAQRLAYALDAVRDSSGNIVCNITLTNPTLGQGCVPLNAFGPTAANAAAFDYVMQPTSFDGETSMSDVSAYISGSPFDNWAGPVTVALSGEYRDQSFEGKSDGEPTEVLSCAGLGIRFNNCRDGDPIWIQSFADAPKVSQNVWETALEFGVPVVKDSVNFSAAGRYTSYNTSGDYWTWKFGVDWQILDSLRFRATRSRDIRAPTLSDLYAPDNFVYVQPTDLLTGTSPRVQSRDQSNPDLTAEIGNTVTAGFVWRPIPELSVALDGYRIVVSDAITQVNGATTAFQNQCYASGGTSPYCELQDRPNGFSDTSAANAVTAWYNVWLNISEIETYGADLEVNWTSTLFDRPFAVRFLGAYQPHIFYRQPNVTVIDQGGGGFGPLGAAASPSVRLTGLVRFQPFENFTVDLMERWRNAMDLGGDPTQNWVSNHVESFATTNINLAYQHETGGMTMEYYVNVQNVFNADAPNGAYSGNGTRAGLRDGFAMSDSPLGRFYLAGVNIRL</sequence>
<evidence type="ECO:0000256" key="2">
    <source>
        <dbReference type="ARBA" id="ARBA00022448"/>
    </source>
</evidence>
<comment type="similarity">
    <text evidence="8 9">Belongs to the TonB-dependent receptor family.</text>
</comment>
<comment type="caution">
    <text evidence="13">The sequence shown here is derived from an EMBL/GenBank/DDBJ whole genome shotgun (WGS) entry which is preliminary data.</text>
</comment>
<feature type="signal peptide" evidence="10">
    <location>
        <begin position="1"/>
        <end position="23"/>
    </location>
</feature>
<proteinExistence type="inferred from homology"/>
<dbReference type="InterPro" id="IPR000531">
    <property type="entry name" value="Beta-barrel_TonB"/>
</dbReference>
<name>A0A829YJ51_9GAMM</name>
<organism evidence="13 14">
    <name type="scientific">Steroidobacter agaridevorans</name>
    <dbReference type="NCBI Taxonomy" id="2695856"/>
    <lineage>
        <taxon>Bacteria</taxon>
        <taxon>Pseudomonadati</taxon>
        <taxon>Pseudomonadota</taxon>
        <taxon>Gammaproteobacteria</taxon>
        <taxon>Steroidobacterales</taxon>
        <taxon>Steroidobacteraceae</taxon>
        <taxon>Steroidobacter</taxon>
    </lineage>
</organism>
<evidence type="ECO:0000313" key="13">
    <source>
        <dbReference type="EMBL" id="GFE82883.1"/>
    </source>
</evidence>
<evidence type="ECO:0000256" key="10">
    <source>
        <dbReference type="SAM" id="SignalP"/>
    </source>
</evidence>
<keyword evidence="3 8" id="KW-1134">Transmembrane beta strand</keyword>
<keyword evidence="2 8" id="KW-0813">Transport</keyword>
<dbReference type="PROSITE" id="PS52016">
    <property type="entry name" value="TONB_DEPENDENT_REC_3"/>
    <property type="match status" value="1"/>
</dbReference>
<keyword evidence="4 8" id="KW-0812">Transmembrane</keyword>
<dbReference type="PANTHER" id="PTHR47234">
    <property type="match status" value="1"/>
</dbReference>
<feature type="domain" description="TonB-dependent receptor plug" evidence="12">
    <location>
        <begin position="47"/>
        <end position="164"/>
    </location>
</feature>
<dbReference type="InterPro" id="IPR037066">
    <property type="entry name" value="Plug_dom_sf"/>
</dbReference>
<dbReference type="GO" id="GO:0009279">
    <property type="term" value="C:cell outer membrane"/>
    <property type="evidence" value="ECO:0007669"/>
    <property type="project" value="UniProtKB-SubCell"/>
</dbReference>
<dbReference type="InterPro" id="IPR012910">
    <property type="entry name" value="Plug_dom"/>
</dbReference>
<evidence type="ECO:0000259" key="12">
    <source>
        <dbReference type="Pfam" id="PF07715"/>
    </source>
</evidence>
<feature type="domain" description="TonB-dependent receptor-like beta-barrel" evidence="11">
    <location>
        <begin position="445"/>
        <end position="899"/>
    </location>
</feature>
<dbReference type="PANTHER" id="PTHR47234:SF1">
    <property type="entry name" value="TONB-DEPENDENT RECEPTOR"/>
    <property type="match status" value="1"/>
</dbReference>
<evidence type="ECO:0000259" key="11">
    <source>
        <dbReference type="Pfam" id="PF00593"/>
    </source>
</evidence>
<keyword evidence="6 8" id="KW-0472">Membrane</keyword>
<keyword evidence="5 9" id="KW-0798">TonB box</keyword>
<comment type="subcellular location">
    <subcellularLocation>
        <location evidence="1 8">Cell outer membrane</location>
        <topology evidence="1 8">Multi-pass membrane protein</topology>
    </subcellularLocation>
</comment>
<feature type="chain" id="PRO_5032702117" evidence="10">
    <location>
        <begin position="24"/>
        <end position="941"/>
    </location>
</feature>
<evidence type="ECO:0000256" key="6">
    <source>
        <dbReference type="ARBA" id="ARBA00023136"/>
    </source>
</evidence>
<evidence type="ECO:0000313" key="14">
    <source>
        <dbReference type="Proteomes" id="UP000445000"/>
    </source>
</evidence>
<evidence type="ECO:0000256" key="9">
    <source>
        <dbReference type="RuleBase" id="RU003357"/>
    </source>
</evidence>
<dbReference type="Gene3D" id="2.40.170.20">
    <property type="entry name" value="TonB-dependent receptor, beta-barrel domain"/>
    <property type="match status" value="1"/>
</dbReference>
<evidence type="ECO:0000256" key="4">
    <source>
        <dbReference type="ARBA" id="ARBA00022692"/>
    </source>
</evidence>
<dbReference type="InterPro" id="IPR036942">
    <property type="entry name" value="Beta-barrel_TonB_sf"/>
</dbReference>
<evidence type="ECO:0000256" key="5">
    <source>
        <dbReference type="ARBA" id="ARBA00023077"/>
    </source>
</evidence>
<gene>
    <name evidence="13" type="primary">btuB_18</name>
    <name evidence="13" type="ORF">GCM10011487_48830</name>
</gene>
<dbReference type="EMBL" id="BLJN01000005">
    <property type="protein sequence ID" value="GFE82883.1"/>
    <property type="molecule type" value="Genomic_DNA"/>
</dbReference>
<evidence type="ECO:0000256" key="7">
    <source>
        <dbReference type="ARBA" id="ARBA00023237"/>
    </source>
</evidence>